<reference evidence="1 2" key="1">
    <citation type="journal article" date="2022" name="New Phytol.">
        <title>Ecological generalism drives hyperdiversity of secondary metabolite gene clusters in xylarialean endophytes.</title>
        <authorList>
            <person name="Franco M.E.E."/>
            <person name="Wisecaver J.H."/>
            <person name="Arnold A.E."/>
            <person name="Ju Y.M."/>
            <person name="Slot J.C."/>
            <person name="Ahrendt S."/>
            <person name="Moore L.P."/>
            <person name="Eastman K.E."/>
            <person name="Scott K."/>
            <person name="Konkel Z."/>
            <person name="Mondo S.J."/>
            <person name="Kuo A."/>
            <person name="Hayes R.D."/>
            <person name="Haridas S."/>
            <person name="Andreopoulos B."/>
            <person name="Riley R."/>
            <person name="LaButti K."/>
            <person name="Pangilinan J."/>
            <person name="Lipzen A."/>
            <person name="Amirebrahimi M."/>
            <person name="Yan J."/>
            <person name="Adam C."/>
            <person name="Keymanesh K."/>
            <person name="Ng V."/>
            <person name="Louie K."/>
            <person name="Northen T."/>
            <person name="Drula E."/>
            <person name="Henrissat B."/>
            <person name="Hsieh H.M."/>
            <person name="Youens-Clark K."/>
            <person name="Lutzoni F."/>
            <person name="Miadlikowska J."/>
            <person name="Eastwood D.C."/>
            <person name="Hamelin R.C."/>
            <person name="Grigoriev I.V."/>
            <person name="U'Ren J.M."/>
        </authorList>
    </citation>
    <scope>NUCLEOTIDE SEQUENCE [LARGE SCALE GENOMIC DNA]</scope>
    <source>
        <strain evidence="1 2">ER1909</strain>
    </source>
</reference>
<keyword evidence="2" id="KW-1185">Reference proteome</keyword>
<proteinExistence type="predicted"/>
<dbReference type="EMBL" id="MU394378">
    <property type="protein sequence ID" value="KAI6082120.1"/>
    <property type="molecule type" value="Genomic_DNA"/>
</dbReference>
<sequence length="128" mass="13918">MVHHGGPDFGLVVPMAGKPRMGTASFSRSTSFYPGIRPLSLLAATVFRECHRVVQLYNGIVPLFSGGVVGPGGRRVPTTIRVTRPQSIEPAKLIGISKRISGSSHHQPTSLPPIWANLHMQWPVIRPH</sequence>
<evidence type="ECO:0000313" key="1">
    <source>
        <dbReference type="EMBL" id="KAI6082120.1"/>
    </source>
</evidence>
<gene>
    <name evidence="1" type="ORF">F4821DRAFT_247846</name>
</gene>
<name>A0ACC0CP40_9PEZI</name>
<comment type="caution">
    <text evidence="1">The sequence shown here is derived from an EMBL/GenBank/DDBJ whole genome shotgun (WGS) entry which is preliminary data.</text>
</comment>
<organism evidence="1 2">
    <name type="scientific">Hypoxylon rubiginosum</name>
    <dbReference type="NCBI Taxonomy" id="110542"/>
    <lineage>
        <taxon>Eukaryota</taxon>
        <taxon>Fungi</taxon>
        <taxon>Dikarya</taxon>
        <taxon>Ascomycota</taxon>
        <taxon>Pezizomycotina</taxon>
        <taxon>Sordariomycetes</taxon>
        <taxon>Xylariomycetidae</taxon>
        <taxon>Xylariales</taxon>
        <taxon>Hypoxylaceae</taxon>
        <taxon>Hypoxylon</taxon>
    </lineage>
</organism>
<evidence type="ECO:0000313" key="2">
    <source>
        <dbReference type="Proteomes" id="UP001497680"/>
    </source>
</evidence>
<protein>
    <submittedName>
        <fullName evidence="1">Uncharacterized protein</fullName>
    </submittedName>
</protein>
<dbReference type="Proteomes" id="UP001497680">
    <property type="component" value="Unassembled WGS sequence"/>
</dbReference>
<accession>A0ACC0CP40</accession>